<keyword evidence="2 6" id="KW-0812">Transmembrane</keyword>
<feature type="transmembrane region" description="Helical" evidence="6">
    <location>
        <begin position="192"/>
        <end position="210"/>
    </location>
</feature>
<dbReference type="RefSeq" id="WP_278157147.1">
    <property type="nucleotide sequence ID" value="NZ_CP121252.1"/>
</dbReference>
<feature type="domain" description="ResB-like" evidence="7">
    <location>
        <begin position="31"/>
        <end position="516"/>
    </location>
</feature>
<dbReference type="PANTHER" id="PTHR31566">
    <property type="entry name" value="CYTOCHROME C BIOGENESIS PROTEIN CCS1, CHLOROPLASTIC"/>
    <property type="match status" value="1"/>
</dbReference>
<evidence type="ECO:0000313" key="8">
    <source>
        <dbReference type="EMBL" id="WFP15971.1"/>
    </source>
</evidence>
<accession>A0ABY8H4W5</accession>
<comment type="subcellular location">
    <subcellularLocation>
        <location evidence="1">Membrane</location>
        <topology evidence="1">Multi-pass membrane protein</topology>
    </subcellularLocation>
</comment>
<feature type="transmembrane region" description="Helical" evidence="6">
    <location>
        <begin position="34"/>
        <end position="51"/>
    </location>
</feature>
<name>A0ABY8H4W5_9MICC</name>
<sequence length="540" mass="59682">MTPQKQKNDVELPALGFTGTLRWLWTQLTSMRTALLLLLLLAVAAVPGSIFPQRRAGEAVVDQWIEDNPTVGPILDALQFFDVYNSVWFSAIYLLLFISLVGCVFPRGVKHYQQMRAEPPRTPRRLSRLPEYGKLVLEDSGPDPHTAVDEAATILRKRGYRVAVRDEDQPAKGHTAASVGAERGYLREIGNIVFHFSLIGVLIFMAYGSLMKYNGQKIIVEGEGFTNNLVAYDSFTPGSAFTEERLTPFSLQLDEFHVEYDRESESHYGQPLDYGATIQVQEPGEDPYETELRVNDPLTVDGVRVFLVGNGYAPHITVRDGNGDIALDGTMIAQVQDALNTSLAVIKAPDARPDQLGFVGFFLPTAVEDEDGVAYSADPDALNPELGLNSYFGDLGLDDGTPHNVYVLDTEGLTELNSRNNENGGITLGLGETYELPDGKGSITFDGLSRYVGLDLHYDPGKWGVGFFATLSLFALTLSLFVRRRRVWVRATDVDGNTVVEYGLLARGESFGLRDENIRLRQRFDAAWPVIPPQDPTPAE</sequence>
<protein>
    <submittedName>
        <fullName evidence="8">Cytochrome c biogenesis protein ResB</fullName>
    </submittedName>
</protein>
<feature type="transmembrane region" description="Helical" evidence="6">
    <location>
        <begin position="463"/>
        <end position="482"/>
    </location>
</feature>
<keyword evidence="3" id="KW-0201">Cytochrome c-type biogenesis</keyword>
<evidence type="ECO:0000313" key="9">
    <source>
        <dbReference type="Proteomes" id="UP001219037"/>
    </source>
</evidence>
<dbReference type="PANTHER" id="PTHR31566:SF0">
    <property type="entry name" value="CYTOCHROME C BIOGENESIS PROTEIN CCS1, CHLOROPLASTIC"/>
    <property type="match status" value="1"/>
</dbReference>
<proteinExistence type="predicted"/>
<evidence type="ECO:0000256" key="4">
    <source>
        <dbReference type="ARBA" id="ARBA00022989"/>
    </source>
</evidence>
<keyword evidence="5 6" id="KW-0472">Membrane</keyword>
<evidence type="ECO:0000256" key="2">
    <source>
        <dbReference type="ARBA" id="ARBA00022692"/>
    </source>
</evidence>
<reference evidence="8 9" key="1">
    <citation type="submission" date="2023-04" db="EMBL/GenBank/DDBJ databases">
        <title>Funneling lignin-derived compounds into biodiesel using alkali-halophilic Citricoccus sp. P2.</title>
        <authorList>
            <person name="Luo C.-B."/>
        </authorList>
    </citation>
    <scope>NUCLEOTIDE SEQUENCE [LARGE SCALE GENOMIC DNA]</scope>
    <source>
        <strain evidence="8 9">P2</strain>
    </source>
</reference>
<evidence type="ECO:0000256" key="3">
    <source>
        <dbReference type="ARBA" id="ARBA00022748"/>
    </source>
</evidence>
<dbReference type="Pfam" id="PF05140">
    <property type="entry name" value="ResB"/>
    <property type="match status" value="1"/>
</dbReference>
<dbReference type="EMBL" id="CP121252">
    <property type="protein sequence ID" value="WFP15971.1"/>
    <property type="molecule type" value="Genomic_DNA"/>
</dbReference>
<evidence type="ECO:0000256" key="5">
    <source>
        <dbReference type="ARBA" id="ARBA00023136"/>
    </source>
</evidence>
<evidence type="ECO:0000259" key="7">
    <source>
        <dbReference type="Pfam" id="PF05140"/>
    </source>
</evidence>
<feature type="transmembrane region" description="Helical" evidence="6">
    <location>
        <begin position="87"/>
        <end position="106"/>
    </location>
</feature>
<gene>
    <name evidence="8" type="ORF">P8192_11285</name>
</gene>
<keyword evidence="9" id="KW-1185">Reference proteome</keyword>
<dbReference type="InterPro" id="IPR007816">
    <property type="entry name" value="ResB-like_domain"/>
</dbReference>
<dbReference type="InterPro" id="IPR023494">
    <property type="entry name" value="Cyt_c_bgen_Ccs1/CcsB/ResB"/>
</dbReference>
<evidence type="ECO:0000256" key="6">
    <source>
        <dbReference type="SAM" id="Phobius"/>
    </source>
</evidence>
<organism evidence="8 9">
    <name type="scientific">Citricoccus muralis</name>
    <dbReference type="NCBI Taxonomy" id="169134"/>
    <lineage>
        <taxon>Bacteria</taxon>
        <taxon>Bacillati</taxon>
        <taxon>Actinomycetota</taxon>
        <taxon>Actinomycetes</taxon>
        <taxon>Micrococcales</taxon>
        <taxon>Micrococcaceae</taxon>
        <taxon>Citricoccus</taxon>
    </lineage>
</organism>
<dbReference type="Proteomes" id="UP001219037">
    <property type="component" value="Chromosome"/>
</dbReference>
<evidence type="ECO:0000256" key="1">
    <source>
        <dbReference type="ARBA" id="ARBA00004141"/>
    </source>
</evidence>
<keyword evidence="4 6" id="KW-1133">Transmembrane helix</keyword>